<dbReference type="Proteomes" id="UP000681027">
    <property type="component" value="Unassembled WGS sequence"/>
</dbReference>
<dbReference type="Gene3D" id="3.90.79.10">
    <property type="entry name" value="Nucleoside Triphosphate Pyrophosphohydrolase"/>
    <property type="match status" value="1"/>
</dbReference>
<dbReference type="EMBL" id="JAGYPM010000002">
    <property type="protein sequence ID" value="MBS4190145.1"/>
    <property type="molecule type" value="Genomic_DNA"/>
</dbReference>
<gene>
    <name evidence="1" type="ORF">KHA94_07995</name>
</gene>
<comment type="caution">
    <text evidence="1">The sequence shown here is derived from an EMBL/GenBank/DDBJ whole genome shotgun (WGS) entry which is preliminary data.</text>
</comment>
<dbReference type="RefSeq" id="WP_213101616.1">
    <property type="nucleotide sequence ID" value="NZ_JAGYPM010000002.1"/>
</dbReference>
<evidence type="ECO:0000313" key="1">
    <source>
        <dbReference type="EMBL" id="MBS4190145.1"/>
    </source>
</evidence>
<keyword evidence="2" id="KW-1185">Reference proteome</keyword>
<reference evidence="1 2" key="1">
    <citation type="submission" date="2021-05" db="EMBL/GenBank/DDBJ databases">
        <title>Novel Bacillus species.</title>
        <authorList>
            <person name="Liu G."/>
        </authorList>
    </citation>
    <scope>NUCLEOTIDE SEQUENCE [LARGE SCALE GENOMIC DNA]</scope>
    <source>
        <strain evidence="1 2">FJAT-49705</strain>
    </source>
</reference>
<protein>
    <recommendedName>
        <fullName evidence="3">Nudix hydrolase domain-containing protein</fullName>
    </recommendedName>
</protein>
<dbReference type="InterPro" id="IPR015797">
    <property type="entry name" value="NUDIX_hydrolase-like_dom_sf"/>
</dbReference>
<sequence>MKPIVIETAPDNVKVKLDNRPINLPFEIRQQHHHHWEQQIGKNPSLRNGAAYTITKIDKNPEELEVTVAKTDYKHYLFTLHHEDCAAPCKVIYTCAAVITSDHHIAIGRMNEATSTPGRLQFTGGGLDESDLVGSIFDLEKNICKEIKEEMGVDIHSSSTRSFLPKFIKHKGSHDFWAVMYELSVHSTAEALHTQFLKHNQQLIESGQQPEFDELLFIPLEKAAIEAFVQNESSPMVDYLAPILEKYTES</sequence>
<organism evidence="1 2">
    <name type="scientific">Cytobacillus citreus</name>
    <dbReference type="NCBI Taxonomy" id="2833586"/>
    <lineage>
        <taxon>Bacteria</taxon>
        <taxon>Bacillati</taxon>
        <taxon>Bacillota</taxon>
        <taxon>Bacilli</taxon>
        <taxon>Bacillales</taxon>
        <taxon>Bacillaceae</taxon>
        <taxon>Cytobacillus</taxon>
    </lineage>
</organism>
<accession>A0ABS5NQQ4</accession>
<proteinExistence type="predicted"/>
<evidence type="ECO:0000313" key="2">
    <source>
        <dbReference type="Proteomes" id="UP000681027"/>
    </source>
</evidence>
<evidence type="ECO:0008006" key="3">
    <source>
        <dbReference type="Google" id="ProtNLM"/>
    </source>
</evidence>
<dbReference type="SUPFAM" id="SSF55811">
    <property type="entry name" value="Nudix"/>
    <property type="match status" value="1"/>
</dbReference>
<name>A0ABS5NQQ4_9BACI</name>